<evidence type="ECO:0000313" key="4">
    <source>
        <dbReference type="Proteomes" id="UP001500984"/>
    </source>
</evidence>
<sequence length="462" mass="48548">MTELSLRGLEEDESALVLEDATGSAYRLPIDDALVVAVRGAHRRQASTVRSDEPLRPRDIQAMIRQGMTAQEIAQETGEDLEHIRVYEGPVLAERGHIAHQAGRVLVRPETDAAAPTPLADLALERLKLREVDPETLSWDAWRRADGTWQVELSFEAGSRLRTASWSYSRGSVHALDDEARWLSDAGPTDSGPIPGYGTGEERKARAAEPAPAAPARDHQTETGRILESLRRRRGVTASQHTGEIPLPGRGGPDEAAPHGRRRQTGHLTAHDGEAAPHGADSGPAADAGPTPGGGGLRLVGDDRDQSIDGAHSAPSAPGEALDAEIVAVPAPHGARTPGQRHPDQHTAPIGTPDFDDPEYAGTLPPAPVPGSGDTAPHGGDAVEAGPGPDHPSLLEVDEVEPAAEPDPADAGDAHDPASLFPAPGGEETPSPRPAPESGGRRRGRASVPSWDEIMFGGRGKD</sequence>
<protein>
    <submittedName>
        <fullName evidence="3">Septation protein SepH</fullName>
    </submittedName>
</protein>
<gene>
    <name evidence="3" type="primary">sepH</name>
    <name evidence="3" type="ORF">GCM10009823_32480</name>
</gene>
<evidence type="ECO:0000259" key="2">
    <source>
        <dbReference type="Pfam" id="PF11268"/>
    </source>
</evidence>
<evidence type="ECO:0000256" key="1">
    <source>
        <dbReference type="SAM" id="MobiDB-lite"/>
    </source>
</evidence>
<feature type="compositionally biased region" description="Low complexity" evidence="1">
    <location>
        <begin position="276"/>
        <end position="290"/>
    </location>
</feature>
<evidence type="ECO:0000313" key="3">
    <source>
        <dbReference type="EMBL" id="GAA2106423.1"/>
    </source>
</evidence>
<accession>A0ABN2X9D5</accession>
<proteinExistence type="predicted"/>
<name>A0ABN2X9D5_9MICO</name>
<keyword evidence="4" id="KW-1185">Reference proteome</keyword>
<dbReference type="NCBIfam" id="NF040712">
    <property type="entry name" value="SepH"/>
    <property type="match status" value="1"/>
</dbReference>
<dbReference type="InterPro" id="IPR047682">
    <property type="entry name" value="SepH-like"/>
</dbReference>
<dbReference type="Proteomes" id="UP001500984">
    <property type="component" value="Unassembled WGS sequence"/>
</dbReference>
<reference evidence="3 4" key="1">
    <citation type="journal article" date="2019" name="Int. J. Syst. Evol. Microbiol.">
        <title>The Global Catalogue of Microorganisms (GCM) 10K type strain sequencing project: providing services to taxonomists for standard genome sequencing and annotation.</title>
        <authorList>
            <consortium name="The Broad Institute Genomics Platform"/>
            <consortium name="The Broad Institute Genome Sequencing Center for Infectious Disease"/>
            <person name="Wu L."/>
            <person name="Ma J."/>
        </authorList>
    </citation>
    <scope>NUCLEOTIDE SEQUENCE [LARGE SCALE GENOMIC DNA]</scope>
    <source>
        <strain evidence="3 4">JCM 15900</strain>
    </source>
</reference>
<feature type="compositionally biased region" description="Acidic residues" evidence="1">
    <location>
        <begin position="396"/>
        <end position="410"/>
    </location>
</feature>
<dbReference type="RefSeq" id="WP_344338573.1">
    <property type="nucleotide sequence ID" value="NZ_BAAAPZ010000019.1"/>
</dbReference>
<comment type="caution">
    <text evidence="3">The sequence shown here is derived from an EMBL/GenBank/DDBJ whole genome shotgun (WGS) entry which is preliminary data.</text>
</comment>
<dbReference type="InterPro" id="IPR021421">
    <property type="entry name" value="DUF3071"/>
</dbReference>
<feature type="domain" description="DUF3071" evidence="2">
    <location>
        <begin position="1"/>
        <end position="168"/>
    </location>
</feature>
<organism evidence="3 4">
    <name type="scientific">Brevibacterium salitolerans</name>
    <dbReference type="NCBI Taxonomy" id="1403566"/>
    <lineage>
        <taxon>Bacteria</taxon>
        <taxon>Bacillati</taxon>
        <taxon>Actinomycetota</taxon>
        <taxon>Actinomycetes</taxon>
        <taxon>Micrococcales</taxon>
        <taxon>Brevibacteriaceae</taxon>
        <taxon>Brevibacterium</taxon>
    </lineage>
</organism>
<feature type="region of interest" description="Disordered" evidence="1">
    <location>
        <begin position="183"/>
        <end position="462"/>
    </location>
</feature>
<dbReference type="Pfam" id="PF11268">
    <property type="entry name" value="DUF3071"/>
    <property type="match status" value="1"/>
</dbReference>
<dbReference type="EMBL" id="BAAAPZ010000019">
    <property type="protein sequence ID" value="GAA2106423.1"/>
    <property type="molecule type" value="Genomic_DNA"/>
</dbReference>